<sequence>MRKPGGRNMKTELCPAPASAPKLRNAKGSPKPLRAGEDAVSTPSGVRLTPRPPGFLYPRTCGRGTVCPGIGTTHGGPGPPTSIIKEENTTDFPMDHFNGQADSQMEGRFARLAIY</sequence>
<name>A0AAW0I2Q6_MYOGA</name>
<reference evidence="2 3" key="1">
    <citation type="journal article" date="2023" name="bioRxiv">
        <title>Conserved and derived expression patterns and positive selection on dental genes reveal complex evolutionary context of ever-growing rodent molars.</title>
        <authorList>
            <person name="Calamari Z.T."/>
            <person name="Song A."/>
            <person name="Cohen E."/>
            <person name="Akter M."/>
            <person name="Roy R.D."/>
            <person name="Hallikas O."/>
            <person name="Christensen M.M."/>
            <person name="Li P."/>
            <person name="Marangoni P."/>
            <person name="Jernvall J."/>
            <person name="Klein O.D."/>
        </authorList>
    </citation>
    <scope>NUCLEOTIDE SEQUENCE [LARGE SCALE GENOMIC DNA]</scope>
    <source>
        <strain evidence="2">V071</strain>
    </source>
</reference>
<dbReference type="AlphaFoldDB" id="A0AAW0I2Q6"/>
<keyword evidence="3" id="KW-1185">Reference proteome</keyword>
<proteinExistence type="predicted"/>
<accession>A0AAW0I2Q6</accession>
<evidence type="ECO:0000256" key="1">
    <source>
        <dbReference type="SAM" id="MobiDB-lite"/>
    </source>
</evidence>
<dbReference type="EMBL" id="JBBHLL010000228">
    <property type="protein sequence ID" value="KAK7808805.1"/>
    <property type="molecule type" value="Genomic_DNA"/>
</dbReference>
<evidence type="ECO:0000313" key="3">
    <source>
        <dbReference type="Proteomes" id="UP001488838"/>
    </source>
</evidence>
<feature type="region of interest" description="Disordered" evidence="1">
    <location>
        <begin position="1"/>
        <end position="54"/>
    </location>
</feature>
<organism evidence="2 3">
    <name type="scientific">Myodes glareolus</name>
    <name type="common">Bank vole</name>
    <name type="synonym">Clethrionomys glareolus</name>
    <dbReference type="NCBI Taxonomy" id="447135"/>
    <lineage>
        <taxon>Eukaryota</taxon>
        <taxon>Metazoa</taxon>
        <taxon>Chordata</taxon>
        <taxon>Craniata</taxon>
        <taxon>Vertebrata</taxon>
        <taxon>Euteleostomi</taxon>
        <taxon>Mammalia</taxon>
        <taxon>Eutheria</taxon>
        <taxon>Euarchontoglires</taxon>
        <taxon>Glires</taxon>
        <taxon>Rodentia</taxon>
        <taxon>Myomorpha</taxon>
        <taxon>Muroidea</taxon>
        <taxon>Cricetidae</taxon>
        <taxon>Arvicolinae</taxon>
        <taxon>Myodes</taxon>
    </lineage>
</organism>
<comment type="caution">
    <text evidence="2">The sequence shown here is derived from an EMBL/GenBank/DDBJ whole genome shotgun (WGS) entry which is preliminary data.</text>
</comment>
<dbReference type="Proteomes" id="UP001488838">
    <property type="component" value="Unassembled WGS sequence"/>
</dbReference>
<evidence type="ECO:0000313" key="2">
    <source>
        <dbReference type="EMBL" id="KAK7808805.1"/>
    </source>
</evidence>
<protein>
    <submittedName>
        <fullName evidence="2">Uncharacterized protein</fullName>
    </submittedName>
</protein>
<gene>
    <name evidence="2" type="ORF">U0070_018727</name>
</gene>